<dbReference type="InterPro" id="IPR003890">
    <property type="entry name" value="MIF4G-like_typ-3"/>
</dbReference>
<feature type="region of interest" description="Disordered" evidence="8">
    <location>
        <begin position="1071"/>
        <end position="1202"/>
    </location>
</feature>
<dbReference type="GO" id="GO:0003743">
    <property type="term" value="F:translation initiation factor activity"/>
    <property type="evidence" value="ECO:0007669"/>
    <property type="project" value="UniProtKB-KW"/>
</dbReference>
<keyword evidence="4 11" id="KW-0396">Initiation factor</keyword>
<dbReference type="Pfam" id="PF12152">
    <property type="entry name" value="eIF_4G1"/>
    <property type="match status" value="1"/>
</dbReference>
<feature type="signal peptide" evidence="9">
    <location>
        <begin position="1"/>
        <end position="19"/>
    </location>
</feature>
<dbReference type="VEuPathDB" id="FungiDB:ASPNIDRAFT2_1166309"/>
<gene>
    <name evidence="11" type="ORF">ABL_06059</name>
</gene>
<dbReference type="SUPFAM" id="SSF101489">
    <property type="entry name" value="Eukaryotic initiation factor 4f subunit eIF4g, eIF4e-binding domain"/>
    <property type="match status" value="1"/>
</dbReference>
<evidence type="ECO:0000256" key="9">
    <source>
        <dbReference type="SAM" id="SignalP"/>
    </source>
</evidence>
<feature type="domain" description="MIF4G" evidence="10">
    <location>
        <begin position="1253"/>
        <end position="1492"/>
    </location>
</feature>
<feature type="compositionally biased region" description="Low complexity" evidence="8">
    <location>
        <begin position="342"/>
        <end position="358"/>
    </location>
</feature>
<comment type="similarity">
    <text evidence="2">Belongs to the eukaryotic initiation factor 4G family.</text>
</comment>
<evidence type="ECO:0000313" key="12">
    <source>
        <dbReference type="Proteomes" id="UP000068243"/>
    </source>
</evidence>
<feature type="region of interest" description="Disordered" evidence="8">
    <location>
        <begin position="147"/>
        <end position="565"/>
    </location>
</feature>
<evidence type="ECO:0000256" key="4">
    <source>
        <dbReference type="ARBA" id="ARBA00022540"/>
    </source>
</evidence>
<protein>
    <submittedName>
        <fullName evidence="11">Eukaryotic translation initiation factor subunit eIF-4F</fullName>
    </submittedName>
</protein>
<dbReference type="PANTHER" id="PTHR23253">
    <property type="entry name" value="EUKARYOTIC TRANSLATION INITIATION FACTOR 4 GAMMA"/>
    <property type="match status" value="1"/>
</dbReference>
<dbReference type="Pfam" id="PF02854">
    <property type="entry name" value="MIF4G"/>
    <property type="match status" value="1"/>
</dbReference>
<dbReference type="GO" id="GO:0016281">
    <property type="term" value="C:eukaryotic translation initiation factor 4F complex"/>
    <property type="evidence" value="ECO:0007669"/>
    <property type="project" value="TreeGrafter"/>
</dbReference>
<feature type="compositionally biased region" description="Polar residues" evidence="8">
    <location>
        <begin position="220"/>
        <end position="246"/>
    </location>
</feature>
<dbReference type="FunFam" id="1.25.40.180:FF:000020">
    <property type="entry name" value="Eukaryotic translation initiation factor subunit"/>
    <property type="match status" value="1"/>
</dbReference>
<dbReference type="EMBL" id="BCMY01000009">
    <property type="protein sequence ID" value="GAQ43398.1"/>
    <property type="molecule type" value="Genomic_DNA"/>
</dbReference>
<name>A0A117E121_ASPNG</name>
<keyword evidence="7" id="KW-0648">Protein biosynthesis</keyword>
<feature type="compositionally biased region" description="Polar residues" evidence="8">
    <location>
        <begin position="286"/>
        <end position="305"/>
    </location>
</feature>
<dbReference type="VEuPathDB" id="FungiDB:An16g06845"/>
<dbReference type="GO" id="GO:0003729">
    <property type="term" value="F:mRNA binding"/>
    <property type="evidence" value="ECO:0007669"/>
    <property type="project" value="TreeGrafter"/>
</dbReference>
<dbReference type="Gene3D" id="1.20.970.30">
    <property type="entry name" value="eIF4G, eIF4E-binding domain"/>
    <property type="match status" value="1"/>
</dbReference>
<feature type="compositionally biased region" description="Low complexity" evidence="8">
    <location>
        <begin position="158"/>
        <end position="215"/>
    </location>
</feature>
<evidence type="ECO:0000256" key="3">
    <source>
        <dbReference type="ARBA" id="ARBA00022490"/>
    </source>
</evidence>
<dbReference type="PANTHER" id="PTHR23253:SF9">
    <property type="entry name" value="EUKARYOTIC TRANSLATION INITIATION FACTOR 4 GAMMA 2"/>
    <property type="match status" value="1"/>
</dbReference>
<feature type="compositionally biased region" description="Polar residues" evidence="8">
    <location>
        <begin position="1110"/>
        <end position="1124"/>
    </location>
</feature>
<dbReference type="VEuPathDB" id="FungiDB:An16g06830"/>
<dbReference type="PaxDb" id="5061-CADANGAP00012905"/>
<feature type="compositionally biased region" description="Low complexity" evidence="8">
    <location>
        <begin position="502"/>
        <end position="512"/>
    </location>
</feature>
<evidence type="ECO:0000256" key="1">
    <source>
        <dbReference type="ARBA" id="ARBA00004496"/>
    </source>
</evidence>
<feature type="compositionally biased region" description="Polar residues" evidence="8">
    <location>
        <begin position="437"/>
        <end position="451"/>
    </location>
</feature>
<dbReference type="SMART" id="SM00543">
    <property type="entry name" value="MIF4G"/>
    <property type="match status" value="1"/>
</dbReference>
<feature type="compositionally biased region" description="Basic and acidic residues" evidence="8">
    <location>
        <begin position="915"/>
        <end position="940"/>
    </location>
</feature>
<evidence type="ECO:0000256" key="5">
    <source>
        <dbReference type="ARBA" id="ARBA00022553"/>
    </source>
</evidence>
<feature type="compositionally biased region" description="Polar residues" evidence="8">
    <location>
        <begin position="1546"/>
        <end position="1561"/>
    </location>
</feature>
<feature type="region of interest" description="Disordered" evidence="8">
    <location>
        <begin position="609"/>
        <end position="867"/>
    </location>
</feature>
<dbReference type="VEuPathDB" id="FungiDB:M747DRAFT_19949"/>
<feature type="compositionally biased region" description="Low complexity" evidence="8">
    <location>
        <begin position="377"/>
        <end position="388"/>
    </location>
</feature>
<proteinExistence type="inferred from homology"/>
<feature type="compositionally biased region" description="Low complexity" evidence="8">
    <location>
        <begin position="427"/>
        <end position="436"/>
    </location>
</feature>
<dbReference type="VEuPathDB" id="FungiDB:ATCC64974_67890"/>
<dbReference type="Proteomes" id="UP000068243">
    <property type="component" value="Unassembled WGS sequence"/>
</dbReference>
<comment type="caution">
    <text evidence="11">The sequence shown here is derived from an EMBL/GenBank/DDBJ whole genome shotgun (WGS) entry which is preliminary data.</text>
</comment>
<dbReference type="FunFam" id="1.20.970.30:FF:000001">
    <property type="entry name" value="Eukaryotic translation initiation factor subunit eIF-4F, putative"/>
    <property type="match status" value="1"/>
</dbReference>
<feature type="compositionally biased region" description="Basic and acidic residues" evidence="8">
    <location>
        <begin position="1668"/>
        <end position="1684"/>
    </location>
</feature>
<feature type="compositionally biased region" description="Polar residues" evidence="8">
    <location>
        <begin position="1611"/>
        <end position="1620"/>
    </location>
</feature>
<dbReference type="GO" id="GO:0010494">
    <property type="term" value="C:cytoplasmic stress granule"/>
    <property type="evidence" value="ECO:0007669"/>
    <property type="project" value="UniProtKB-ARBA"/>
</dbReference>
<dbReference type="Gene3D" id="1.25.40.180">
    <property type="match status" value="1"/>
</dbReference>
<feature type="compositionally biased region" description="Low complexity" evidence="8">
    <location>
        <begin position="654"/>
        <end position="680"/>
    </location>
</feature>
<feature type="compositionally biased region" description="Basic and acidic residues" evidence="8">
    <location>
        <begin position="889"/>
        <end position="906"/>
    </location>
</feature>
<accession>A0A117E121</accession>
<dbReference type="InterPro" id="IPR022745">
    <property type="entry name" value="eIF4G1_eIF4E-bd"/>
</dbReference>
<keyword evidence="6" id="KW-0694">RNA-binding</keyword>
<feature type="compositionally biased region" description="Pro residues" evidence="8">
    <location>
        <begin position="463"/>
        <end position="473"/>
    </location>
</feature>
<keyword evidence="5" id="KW-0597">Phosphoprotein</keyword>
<comment type="subcellular location">
    <subcellularLocation>
        <location evidence="1">Cytoplasm</location>
    </subcellularLocation>
</comment>
<keyword evidence="3" id="KW-0963">Cytoplasm</keyword>
<sequence>MQLTTFLFTLVHLLALTSAAMTGNFMGLGSVYNTTQTTIQRLQQVAGHLVPDTSSLNLTGLNLTNVNLNLNLTQLANRTGPYVDAAKPQIARAGNATKDYVVKHPYQTIFSIVGIVYPGGLLNLVGYGRLGPWAALEPSSRITCLMSSIPPKSGLQPQGQSTSTQAASSAHTSSPSVGGKSSPQAPVPTPSSTSTTAPRSYANATKKSATDSTAAPVTVGGQSQHGKSTTASPVSGKPMQQSQTPGVTIVNGAPAPASQGDHTRKPSVTITSAGTSGYIPNGGQTGRPNSLQFGFAANQQSSPNMGNPAVLANQPQSGLGVTPPMNPRVTSPQTSPSPIPQPASSGGRPPPSSYQSQGNVPNFGSFGDSGDNQQMRPAPQAPLGPGAQSTHLRRESSQSTHSDMSNHMGGGPGGRGGYHHQGGRGRGFSQSSYQGQIPYSPNASFRSTPNQPRGGPNMAPQFPNQPRPMPFPNSPHQASRSPALANAHPATPQMNQVPMAHPQMAPQPYYGQPMPPQPVRPHPLQKPARRGGALNRKKGTSRAPVPPRSSATHSPHITLPPNLAPESGHFERYLTMMKSKQGYPTFDPNYGFYPGYNMSGVPYMPPSPQPRPGIPYNPQAPYMQNQYPVQPAAQATALSRSPSHSNDRPGSSLGQGQPPAGAPGPAHAHNASRSSNSPAPQKSSFVIPTAKKNAVVIKDPGSGAVKTFEKAPASPARVTPSPVKIATPTSTPPPRTGSSADHTRTDSKSTKTDEEKKKELRDAVHQKIEQDRIEKEEAERRKAEEEAAQKKKEEEEEAARKKAEEDAAQKKKEEEEAAQKKAADEEAARKGLEDLSLKDKPAETKAEEPSKPAAAPAPADDDDIDYDAIEREMAEIEAKERAAEEAYYAKKKAEKEEKERKEKEELEAYEANMKNAEREAEALEEARAKKREEESKDKDLFASLKKGGFPATEASTPGDSGAATPASDMSMGPPAKPASANKREKPAALKLETAKAVEPPQPSAAMKALHSARFVEDLSKITYPESIASPNPALNASAPADRKFHYNKEFLLQFQSVFKEKPSIDWDARVRETVGDSDSSRPQSARTPMMGGRNSSRPGAAPFQMGNFGQAPSRSNLPPGTTSAERFAMSNAARTSSMGNPFGNFGRPGLGIGAPGLSRTNSASAMHPGMPSSPRVGSSNRSGTRTGSKRDKQNAKKEEEMAKSMPLTAGMEVKALQVSSTGWKPRSIGQAPAAAAAGPTPAGPAYMPPDMVQRKVKAALNKMTPENFDRIAGQLLEIVSQSKDETDGRTLRQVIQLTFEKATDEAHWASIYAKFCKRMLESMSAEIKDENIHDKNGNVVAGGSLFRKYLLNRCQEEFERGWKVNLPPKPEGETEEAAMMSDEYYKAAAAKRRGLGLVKFIGELYKLGMLTERIMHECVKKLVDYEGMPDEAEVESLTSLLRTIGASLDVSEKGHAFMNAYFHRIGLMIQTPGLPSRLRFMLMDIVDLRSARWQSKDADKGPKTIQQIREEAARAQQEAEMERLRQQANRGSRPGLGRGDARSYSGYGNQAPPQDFASSKVGSDDLRRLRTSRQTNQPMSFGPSSMLGSRSNSGRKNLGPGGNLVRGSDDSAASSRTGTPTGKKEDKEAASSINAFSALASLEDRDNMATSPPSNPTSPLLTKSQPAVERRPSKTPSKDGEEAS</sequence>
<dbReference type="InterPro" id="IPR016024">
    <property type="entry name" value="ARM-type_fold"/>
</dbReference>
<evidence type="ECO:0000256" key="2">
    <source>
        <dbReference type="ARBA" id="ARBA00005775"/>
    </source>
</evidence>
<dbReference type="SUPFAM" id="SSF48371">
    <property type="entry name" value="ARM repeat"/>
    <property type="match status" value="1"/>
</dbReference>
<evidence type="ECO:0000256" key="8">
    <source>
        <dbReference type="SAM" id="MobiDB-lite"/>
    </source>
</evidence>
<dbReference type="OrthoDB" id="514777at2759"/>
<dbReference type="VEuPathDB" id="FungiDB:M747DRAFT_19986"/>
<feature type="compositionally biased region" description="Polar residues" evidence="8">
    <location>
        <begin position="1572"/>
        <end position="1595"/>
    </location>
</feature>
<feature type="compositionally biased region" description="Low complexity" evidence="8">
    <location>
        <begin position="1175"/>
        <end position="1186"/>
    </location>
</feature>
<dbReference type="OMA" id="PRGGPNM"/>
<feature type="compositionally biased region" description="Basic and acidic residues" evidence="8">
    <location>
        <begin position="1188"/>
        <end position="1202"/>
    </location>
</feature>
<evidence type="ECO:0000313" key="11">
    <source>
        <dbReference type="EMBL" id="GAQ43398.1"/>
    </source>
</evidence>
<evidence type="ECO:0000256" key="6">
    <source>
        <dbReference type="ARBA" id="ARBA00022884"/>
    </source>
</evidence>
<feature type="chain" id="PRO_5007147813" evidence="9">
    <location>
        <begin position="20"/>
        <end position="1684"/>
    </location>
</feature>
<evidence type="ECO:0000259" key="10">
    <source>
        <dbReference type="SMART" id="SM00543"/>
    </source>
</evidence>
<organism evidence="11 12">
    <name type="scientific">Aspergillus niger</name>
    <dbReference type="NCBI Taxonomy" id="5061"/>
    <lineage>
        <taxon>Eukaryota</taxon>
        <taxon>Fungi</taxon>
        <taxon>Dikarya</taxon>
        <taxon>Ascomycota</taxon>
        <taxon>Pezizomycotina</taxon>
        <taxon>Eurotiomycetes</taxon>
        <taxon>Eurotiomycetidae</taxon>
        <taxon>Eurotiales</taxon>
        <taxon>Aspergillaceae</taxon>
        <taxon>Aspergillus</taxon>
        <taxon>Aspergillus subgen. Circumdati</taxon>
    </lineage>
</organism>
<dbReference type="VEuPathDB" id="FungiDB:ASPNIDRAFT2_1153110"/>
<feature type="compositionally biased region" description="Basic and acidic residues" evidence="8">
    <location>
        <begin position="741"/>
        <end position="850"/>
    </location>
</feature>
<feature type="region of interest" description="Disordered" evidence="8">
    <location>
        <begin position="889"/>
        <end position="986"/>
    </location>
</feature>
<feature type="region of interest" description="Disordered" evidence="8">
    <location>
        <begin position="1510"/>
        <end position="1684"/>
    </location>
</feature>
<reference evidence="12" key="1">
    <citation type="journal article" date="2016" name="Genome Announc.">
        <title>Draft genome sequence of Aspergillus niger strain An76.</title>
        <authorList>
            <person name="Gong W."/>
            <person name="Cheng Z."/>
            <person name="Zhang H."/>
            <person name="Liu L."/>
            <person name="Gao P."/>
            <person name="Wang L."/>
        </authorList>
    </citation>
    <scope>NUCLEOTIDE SEQUENCE [LARGE SCALE GENOMIC DNA]</scope>
    <source>
        <strain evidence="12">An76</strain>
    </source>
</reference>
<dbReference type="InterPro" id="IPR036211">
    <property type="entry name" value="eIF4G_eIF4E-bd_sf"/>
</dbReference>
<keyword evidence="9" id="KW-0732">Signal</keyword>
<evidence type="ECO:0000256" key="7">
    <source>
        <dbReference type="ARBA" id="ARBA00022917"/>
    </source>
</evidence>
<feature type="compositionally biased region" description="Polar residues" evidence="8">
    <location>
        <begin position="1076"/>
        <end position="1086"/>
    </location>
</feature>
<feature type="compositionally biased region" description="Polar residues" evidence="8">
    <location>
        <begin position="266"/>
        <end position="275"/>
    </location>
</feature>
<dbReference type="VEuPathDB" id="FungiDB:ATCC64974_67900"/>